<dbReference type="PANTHER" id="PTHR14155">
    <property type="entry name" value="RING FINGER DOMAIN-CONTAINING"/>
    <property type="match status" value="1"/>
</dbReference>
<sequence>MSRLYVLNHTCGHQMFISRDHFFATHSSATRLVALTNSTTHPPTPISPGTICKPCTLNPVTYLWPYELAQDIELSSIEILAASIITDAIKRTMHTAMMEVRNSRAMPDRVAAPTLEYLRSTYRDIEITLRSKMDDWSPAARRRVYWLERLAHVVKPQPVHCCTEVLKKLLARVGEEIDYNLIELQDGEFVTDIDEIPRIRESLAISAPDAGRTQIMTPVPSEGMTKTHQCLICHVHIGERDADETEQIESPSRLPCGHVFGSACLEVWLADHETCPVCRRKFSRLVYQWPGQNPQQWREPKWIRIMRGEN</sequence>
<dbReference type="Pfam" id="PF13639">
    <property type="entry name" value="zf-RING_2"/>
    <property type="match status" value="1"/>
</dbReference>
<dbReference type="PROSITE" id="PS50089">
    <property type="entry name" value="ZF_RING_2"/>
    <property type="match status" value="1"/>
</dbReference>
<dbReference type="HOGENOM" id="CLU_897295_0_0_1"/>
<feature type="domain" description="RING-type" evidence="5">
    <location>
        <begin position="230"/>
        <end position="279"/>
    </location>
</feature>
<keyword evidence="7" id="KW-1185">Reference proteome</keyword>
<keyword evidence="2 4" id="KW-0863">Zinc-finger</keyword>
<dbReference type="PANTHER" id="PTHR14155:SF624">
    <property type="entry name" value="RING-TYPE E3 UBIQUITIN TRANSFERASE"/>
    <property type="match status" value="1"/>
</dbReference>
<evidence type="ECO:0000256" key="3">
    <source>
        <dbReference type="ARBA" id="ARBA00022833"/>
    </source>
</evidence>
<evidence type="ECO:0000313" key="7">
    <source>
        <dbReference type="Proteomes" id="UP000016922"/>
    </source>
</evidence>
<dbReference type="STRING" id="1116229.S3CVU6"/>
<dbReference type="SUPFAM" id="SSF57850">
    <property type="entry name" value="RING/U-box"/>
    <property type="match status" value="1"/>
</dbReference>
<evidence type="ECO:0000256" key="2">
    <source>
        <dbReference type="ARBA" id="ARBA00022771"/>
    </source>
</evidence>
<evidence type="ECO:0000256" key="4">
    <source>
        <dbReference type="PROSITE-ProRule" id="PRU00175"/>
    </source>
</evidence>
<dbReference type="eggNOG" id="KOG0800">
    <property type="taxonomic scope" value="Eukaryota"/>
</dbReference>
<keyword evidence="3" id="KW-0862">Zinc</keyword>
<keyword evidence="1" id="KW-0479">Metal-binding</keyword>
<dbReference type="KEGG" id="glz:GLAREA_00227"/>
<evidence type="ECO:0000313" key="6">
    <source>
        <dbReference type="EMBL" id="EPE29069.1"/>
    </source>
</evidence>
<dbReference type="RefSeq" id="XP_008083178.1">
    <property type="nucleotide sequence ID" value="XM_008084987.1"/>
</dbReference>
<proteinExistence type="predicted"/>
<dbReference type="GO" id="GO:0008270">
    <property type="term" value="F:zinc ion binding"/>
    <property type="evidence" value="ECO:0007669"/>
    <property type="project" value="UniProtKB-KW"/>
</dbReference>
<dbReference type="InterPro" id="IPR013083">
    <property type="entry name" value="Znf_RING/FYVE/PHD"/>
</dbReference>
<evidence type="ECO:0000259" key="5">
    <source>
        <dbReference type="PROSITE" id="PS50089"/>
    </source>
</evidence>
<accession>S3CVU6</accession>
<name>S3CVU6_GLAL2</name>
<dbReference type="AlphaFoldDB" id="S3CVU6"/>
<dbReference type="InterPro" id="IPR001841">
    <property type="entry name" value="Znf_RING"/>
</dbReference>
<reference evidence="6 7" key="1">
    <citation type="journal article" date="2013" name="BMC Genomics">
        <title>Genomics-driven discovery of the pneumocandin biosynthetic gene cluster in the fungus Glarea lozoyensis.</title>
        <authorList>
            <person name="Chen L."/>
            <person name="Yue Q."/>
            <person name="Zhang X."/>
            <person name="Xiang M."/>
            <person name="Wang C."/>
            <person name="Li S."/>
            <person name="Che Y."/>
            <person name="Ortiz-Lopez F.J."/>
            <person name="Bills G.F."/>
            <person name="Liu X."/>
            <person name="An Z."/>
        </authorList>
    </citation>
    <scope>NUCLEOTIDE SEQUENCE [LARGE SCALE GENOMIC DNA]</scope>
    <source>
        <strain evidence="7">ATCC 20868 / MF5171</strain>
    </source>
</reference>
<protein>
    <submittedName>
        <fullName evidence="6">RING/U-box</fullName>
    </submittedName>
</protein>
<organism evidence="6 7">
    <name type="scientific">Glarea lozoyensis (strain ATCC 20868 / MF5171)</name>
    <dbReference type="NCBI Taxonomy" id="1116229"/>
    <lineage>
        <taxon>Eukaryota</taxon>
        <taxon>Fungi</taxon>
        <taxon>Dikarya</taxon>
        <taxon>Ascomycota</taxon>
        <taxon>Pezizomycotina</taxon>
        <taxon>Leotiomycetes</taxon>
        <taxon>Helotiales</taxon>
        <taxon>Helotiaceae</taxon>
        <taxon>Glarea</taxon>
    </lineage>
</organism>
<dbReference type="Gene3D" id="3.30.40.10">
    <property type="entry name" value="Zinc/RING finger domain, C3HC4 (zinc finger)"/>
    <property type="match status" value="1"/>
</dbReference>
<dbReference type="EMBL" id="KE145367">
    <property type="protein sequence ID" value="EPE29069.1"/>
    <property type="molecule type" value="Genomic_DNA"/>
</dbReference>
<dbReference type="OrthoDB" id="8062037at2759"/>
<dbReference type="InterPro" id="IPR053238">
    <property type="entry name" value="RING-H2_zinc_finger"/>
</dbReference>
<dbReference type="Proteomes" id="UP000016922">
    <property type="component" value="Unassembled WGS sequence"/>
</dbReference>
<evidence type="ECO:0000256" key="1">
    <source>
        <dbReference type="ARBA" id="ARBA00022723"/>
    </source>
</evidence>
<gene>
    <name evidence="6" type="ORF">GLAREA_00227</name>
</gene>
<dbReference type="GeneID" id="19459287"/>